<dbReference type="OrthoDB" id="2924339at2"/>
<dbReference type="EMBL" id="SOPW01000008">
    <property type="protein sequence ID" value="TFB21458.1"/>
    <property type="molecule type" value="Genomic_DNA"/>
</dbReference>
<name>A0A4Y8IML3_9BACI</name>
<evidence type="ECO:0000313" key="2">
    <source>
        <dbReference type="EMBL" id="TFB21458.1"/>
    </source>
</evidence>
<sequence>MDATVLTYREYELVRNDFYAETLDEIISLALDEDQNMEVTIQDSEETINRMINVLGRSAFCLLGKLLQVLILVPLLVNRMTYLYNSFPLKFFGANACVSS</sequence>
<protein>
    <submittedName>
        <fullName evidence="2">Uncharacterized protein</fullName>
    </submittedName>
</protein>
<keyword evidence="1" id="KW-0472">Membrane</keyword>
<keyword evidence="1" id="KW-0812">Transmembrane</keyword>
<evidence type="ECO:0000313" key="3">
    <source>
        <dbReference type="Proteomes" id="UP000297975"/>
    </source>
</evidence>
<evidence type="ECO:0000256" key="1">
    <source>
        <dbReference type="SAM" id="Phobius"/>
    </source>
</evidence>
<keyword evidence="1" id="KW-1133">Transmembrane helix</keyword>
<dbReference type="AlphaFoldDB" id="A0A4Y8IML3"/>
<organism evidence="2 3">
    <name type="scientific">Filobacillus milosensis</name>
    <dbReference type="NCBI Taxonomy" id="94137"/>
    <lineage>
        <taxon>Bacteria</taxon>
        <taxon>Bacillati</taxon>
        <taxon>Bacillota</taxon>
        <taxon>Bacilli</taxon>
        <taxon>Bacillales</taxon>
        <taxon>Bacillaceae</taxon>
        <taxon>Filobacillus</taxon>
    </lineage>
</organism>
<feature type="transmembrane region" description="Helical" evidence="1">
    <location>
        <begin position="59"/>
        <end position="77"/>
    </location>
</feature>
<reference evidence="2 3" key="1">
    <citation type="submission" date="2019-03" db="EMBL/GenBank/DDBJ databases">
        <authorList>
            <person name="He R.-H."/>
        </authorList>
    </citation>
    <scope>NUCLEOTIDE SEQUENCE [LARGE SCALE GENOMIC DNA]</scope>
    <source>
        <strain evidence="3">SH 714</strain>
    </source>
</reference>
<dbReference type="RefSeq" id="WP_134340122.1">
    <property type="nucleotide sequence ID" value="NZ_SOPW01000008.1"/>
</dbReference>
<comment type="caution">
    <text evidence="2">The sequence shown here is derived from an EMBL/GenBank/DDBJ whole genome shotgun (WGS) entry which is preliminary data.</text>
</comment>
<keyword evidence="3" id="KW-1185">Reference proteome</keyword>
<dbReference type="Proteomes" id="UP000297975">
    <property type="component" value="Unassembled WGS sequence"/>
</dbReference>
<gene>
    <name evidence="2" type="ORF">E3U55_09105</name>
</gene>
<proteinExistence type="predicted"/>
<accession>A0A4Y8IML3</accession>